<gene>
    <name evidence="1" type="ORF">CDAR_419891</name>
    <name evidence="2" type="ORF">CDAR_545881</name>
</gene>
<reference evidence="2 3" key="1">
    <citation type="submission" date="2021-06" db="EMBL/GenBank/DDBJ databases">
        <title>Caerostris darwini draft genome.</title>
        <authorList>
            <person name="Kono N."/>
            <person name="Arakawa K."/>
        </authorList>
    </citation>
    <scope>NUCLEOTIDE SEQUENCE [LARGE SCALE GENOMIC DNA]</scope>
</reference>
<comment type="caution">
    <text evidence="2">The sequence shown here is derived from an EMBL/GenBank/DDBJ whole genome shotgun (WGS) entry which is preliminary data.</text>
</comment>
<name>A0AAV4X3H6_9ARAC</name>
<dbReference type="AlphaFoldDB" id="A0AAV4X3H6"/>
<dbReference type="Proteomes" id="UP001054837">
    <property type="component" value="Unassembled WGS sequence"/>
</dbReference>
<protein>
    <recommendedName>
        <fullName evidence="4">RNase H type-1 domain-containing protein</fullName>
    </recommendedName>
</protein>
<organism evidence="2 3">
    <name type="scientific">Caerostris darwini</name>
    <dbReference type="NCBI Taxonomy" id="1538125"/>
    <lineage>
        <taxon>Eukaryota</taxon>
        <taxon>Metazoa</taxon>
        <taxon>Ecdysozoa</taxon>
        <taxon>Arthropoda</taxon>
        <taxon>Chelicerata</taxon>
        <taxon>Arachnida</taxon>
        <taxon>Araneae</taxon>
        <taxon>Araneomorphae</taxon>
        <taxon>Entelegynae</taxon>
        <taxon>Araneoidea</taxon>
        <taxon>Araneidae</taxon>
        <taxon>Caerostris</taxon>
    </lineage>
</organism>
<sequence>MDGKKSQYLSSFNSQAAISALSSNSSIDWSRTVQCRWQNCSPSGWAAQWVPSHAGVPRNETVDGRVKREAESNQPEFPLALRTAPGTRLGCRTLPPYYLQALTTYRHTATALVWRRMEYAANRTCGAALNLSMCLMALLHAGKLGVI</sequence>
<keyword evidence="3" id="KW-1185">Reference proteome</keyword>
<evidence type="ECO:0008006" key="4">
    <source>
        <dbReference type="Google" id="ProtNLM"/>
    </source>
</evidence>
<dbReference type="EMBL" id="BPLQ01015581">
    <property type="protein sequence ID" value="GIY89138.1"/>
    <property type="molecule type" value="Genomic_DNA"/>
</dbReference>
<accession>A0AAV4X3H6</accession>
<dbReference type="EMBL" id="BPLQ01008962">
    <property type="protein sequence ID" value="GIY40609.1"/>
    <property type="molecule type" value="Genomic_DNA"/>
</dbReference>
<evidence type="ECO:0000313" key="1">
    <source>
        <dbReference type="EMBL" id="GIY40609.1"/>
    </source>
</evidence>
<evidence type="ECO:0000313" key="3">
    <source>
        <dbReference type="Proteomes" id="UP001054837"/>
    </source>
</evidence>
<proteinExistence type="predicted"/>
<evidence type="ECO:0000313" key="2">
    <source>
        <dbReference type="EMBL" id="GIY89138.1"/>
    </source>
</evidence>